<evidence type="ECO:0000313" key="2">
    <source>
        <dbReference type="Proteomes" id="UP000886653"/>
    </source>
</evidence>
<sequence>MTFIDRLLWNLEVWKTKNHRSFSRTNLNQDGISTGIGKLTENVCTEKIVLGNLPSPSGWKNLRALDGLREPEMAEFGIRFTSGPPPIPALAQLWTTPRKLSTSSHLLLEPISSHITVPLERVEGLRGYKPTPDLSLVPFGFSRAPNVEGLPNGHCRI</sequence>
<proteinExistence type="predicted"/>
<dbReference type="AlphaFoldDB" id="A0A9P6NEV7"/>
<gene>
    <name evidence="1" type="ORF">CROQUDRAFT_97027</name>
</gene>
<dbReference type="EMBL" id="MU167335">
    <property type="protein sequence ID" value="KAG0142879.1"/>
    <property type="molecule type" value="Genomic_DNA"/>
</dbReference>
<name>A0A9P6NEV7_9BASI</name>
<accession>A0A9P6NEV7</accession>
<evidence type="ECO:0000313" key="1">
    <source>
        <dbReference type="EMBL" id="KAG0142879.1"/>
    </source>
</evidence>
<reference evidence="1" key="1">
    <citation type="submission" date="2013-11" db="EMBL/GenBank/DDBJ databases">
        <title>Genome sequence of the fusiform rust pathogen reveals effectors for host alternation and coevolution with pine.</title>
        <authorList>
            <consortium name="DOE Joint Genome Institute"/>
            <person name="Smith K."/>
            <person name="Pendleton A."/>
            <person name="Kubisiak T."/>
            <person name="Anderson C."/>
            <person name="Salamov A."/>
            <person name="Aerts A."/>
            <person name="Riley R."/>
            <person name="Clum A."/>
            <person name="Lindquist E."/>
            <person name="Ence D."/>
            <person name="Campbell M."/>
            <person name="Kronenberg Z."/>
            <person name="Feau N."/>
            <person name="Dhillon B."/>
            <person name="Hamelin R."/>
            <person name="Burleigh J."/>
            <person name="Smith J."/>
            <person name="Yandell M."/>
            <person name="Nelson C."/>
            <person name="Grigoriev I."/>
            <person name="Davis J."/>
        </authorList>
    </citation>
    <scope>NUCLEOTIDE SEQUENCE</scope>
    <source>
        <strain evidence="1">G11</strain>
    </source>
</reference>
<comment type="caution">
    <text evidence="1">The sequence shown here is derived from an EMBL/GenBank/DDBJ whole genome shotgun (WGS) entry which is preliminary data.</text>
</comment>
<keyword evidence="2" id="KW-1185">Reference proteome</keyword>
<organism evidence="1 2">
    <name type="scientific">Cronartium quercuum f. sp. fusiforme G11</name>
    <dbReference type="NCBI Taxonomy" id="708437"/>
    <lineage>
        <taxon>Eukaryota</taxon>
        <taxon>Fungi</taxon>
        <taxon>Dikarya</taxon>
        <taxon>Basidiomycota</taxon>
        <taxon>Pucciniomycotina</taxon>
        <taxon>Pucciniomycetes</taxon>
        <taxon>Pucciniales</taxon>
        <taxon>Coleosporiaceae</taxon>
        <taxon>Cronartium</taxon>
    </lineage>
</organism>
<protein>
    <submittedName>
        <fullName evidence="1">Uncharacterized protein</fullName>
    </submittedName>
</protein>
<dbReference type="Proteomes" id="UP000886653">
    <property type="component" value="Unassembled WGS sequence"/>
</dbReference>